<reference evidence="1 2" key="1">
    <citation type="submission" date="2020-08" db="EMBL/GenBank/DDBJ databases">
        <title>Genomic Encyclopedia of Type Strains, Phase IV (KMG-IV): sequencing the most valuable type-strain genomes for metagenomic binning, comparative biology and taxonomic classification.</title>
        <authorList>
            <person name="Goeker M."/>
        </authorList>
    </citation>
    <scope>NUCLEOTIDE SEQUENCE [LARGE SCALE GENOMIC DNA]</scope>
    <source>
        <strain evidence="1 2">DSM 26438</strain>
    </source>
</reference>
<sequence>MMGASIETALELWASSLRDVKVRMRGLFTQERVAASANLFLDGLLALQLHF</sequence>
<proteinExistence type="predicted"/>
<gene>
    <name evidence="1" type="ORF">GGQ73_003509</name>
</gene>
<keyword evidence="2" id="KW-1185">Reference proteome</keyword>
<evidence type="ECO:0000313" key="1">
    <source>
        <dbReference type="EMBL" id="MBB3947541.1"/>
    </source>
</evidence>
<dbReference type="EMBL" id="JACIDV010000011">
    <property type="protein sequence ID" value="MBB3947541.1"/>
    <property type="molecule type" value="Genomic_DNA"/>
</dbReference>
<organism evidence="1 2">
    <name type="scientific">Rhizobium skierniewicense</name>
    <dbReference type="NCBI Taxonomy" id="984260"/>
    <lineage>
        <taxon>Bacteria</taxon>
        <taxon>Pseudomonadati</taxon>
        <taxon>Pseudomonadota</taxon>
        <taxon>Alphaproteobacteria</taxon>
        <taxon>Hyphomicrobiales</taxon>
        <taxon>Rhizobiaceae</taxon>
        <taxon>Rhizobium/Agrobacterium group</taxon>
        <taxon>Rhizobium</taxon>
    </lineage>
</organism>
<comment type="caution">
    <text evidence="1">The sequence shown here is derived from an EMBL/GenBank/DDBJ whole genome shotgun (WGS) entry which is preliminary data.</text>
</comment>
<dbReference type="Proteomes" id="UP000565286">
    <property type="component" value="Unassembled WGS sequence"/>
</dbReference>
<name>A0A7W6G4I5_9HYPH</name>
<evidence type="ECO:0000313" key="2">
    <source>
        <dbReference type="Proteomes" id="UP000565286"/>
    </source>
</evidence>
<dbReference type="AlphaFoldDB" id="A0A7W6G4I5"/>
<protein>
    <submittedName>
        <fullName evidence="1">SRSO17 transposase</fullName>
    </submittedName>
</protein>
<accession>A0A7W6G4I5</accession>